<feature type="compositionally biased region" description="Basic and acidic residues" evidence="1">
    <location>
        <begin position="96"/>
        <end position="108"/>
    </location>
</feature>
<organism evidence="2 3">
    <name type="scientific">Roseibium aggregatum</name>
    <dbReference type="NCBI Taxonomy" id="187304"/>
    <lineage>
        <taxon>Bacteria</taxon>
        <taxon>Pseudomonadati</taxon>
        <taxon>Pseudomonadota</taxon>
        <taxon>Alphaproteobacteria</taxon>
        <taxon>Hyphomicrobiales</taxon>
        <taxon>Stappiaceae</taxon>
        <taxon>Roseibium</taxon>
    </lineage>
</organism>
<comment type="caution">
    <text evidence="2">The sequence shown here is derived from an EMBL/GenBank/DDBJ whole genome shotgun (WGS) entry which is preliminary data.</text>
</comment>
<dbReference type="AlphaFoldDB" id="A0A926P1Q3"/>
<dbReference type="RefSeq" id="WP_190292128.1">
    <property type="nucleotide sequence ID" value="NZ_JABFCZ010000014.1"/>
</dbReference>
<feature type="region of interest" description="Disordered" evidence="1">
    <location>
        <begin position="87"/>
        <end position="115"/>
    </location>
</feature>
<gene>
    <name evidence="2" type="ORF">HK439_14010</name>
</gene>
<evidence type="ECO:0000313" key="3">
    <source>
        <dbReference type="Proteomes" id="UP000598467"/>
    </source>
</evidence>
<dbReference type="Proteomes" id="UP000598467">
    <property type="component" value="Unassembled WGS sequence"/>
</dbReference>
<evidence type="ECO:0000256" key="1">
    <source>
        <dbReference type="SAM" id="MobiDB-lite"/>
    </source>
</evidence>
<name>A0A926P1Q3_9HYPH</name>
<protein>
    <submittedName>
        <fullName evidence="2">Uncharacterized protein</fullName>
    </submittedName>
</protein>
<dbReference type="EMBL" id="JABFCZ010000014">
    <property type="protein sequence ID" value="MBD1547378.1"/>
    <property type="molecule type" value="Genomic_DNA"/>
</dbReference>
<evidence type="ECO:0000313" key="2">
    <source>
        <dbReference type="EMBL" id="MBD1547378.1"/>
    </source>
</evidence>
<feature type="region of interest" description="Disordered" evidence="1">
    <location>
        <begin position="50"/>
        <end position="70"/>
    </location>
</feature>
<proteinExistence type="predicted"/>
<accession>A0A926P1Q3</accession>
<sequence length="115" mass="12245">MTGSILLQRAWSIRPAVVLTVVLALALSQVIVSLTHAPSASNDLVSIAQQGHSHGDGLTETISGHDAADHEHQLNALINPAAKDMAPANNRLSSFNDRDWEGLVRDGPQRPPKSV</sequence>
<reference evidence="2" key="1">
    <citation type="submission" date="2020-05" db="EMBL/GenBank/DDBJ databases">
        <title>Identification of trans-AT polyketide cluster in two marine bacteria, producers of a novel glutaramide-containing polyketide sesbanimide D and analogs.</title>
        <authorList>
            <person name="Kacar D."/>
            <person name="Rodriguez P."/>
            <person name="Canedo L."/>
            <person name="Gonzalez E."/>
            <person name="Galan B."/>
            <person name="De La Calle F."/>
            <person name="Garcia J.L."/>
        </authorList>
    </citation>
    <scope>NUCLEOTIDE SEQUENCE</scope>
    <source>
        <strain evidence="2">PHM038</strain>
    </source>
</reference>